<dbReference type="EMBL" id="KN822977">
    <property type="protein sequence ID" value="KIO29862.1"/>
    <property type="molecule type" value="Genomic_DNA"/>
</dbReference>
<reference evidence="3" key="2">
    <citation type="submission" date="2015-01" db="EMBL/GenBank/DDBJ databases">
        <title>Evolutionary Origins and Diversification of the Mycorrhizal Mutualists.</title>
        <authorList>
            <consortium name="DOE Joint Genome Institute"/>
            <consortium name="Mycorrhizal Genomics Consortium"/>
            <person name="Kohler A."/>
            <person name="Kuo A."/>
            <person name="Nagy L.G."/>
            <person name="Floudas D."/>
            <person name="Copeland A."/>
            <person name="Barry K.W."/>
            <person name="Cichocki N."/>
            <person name="Veneault-Fourrey C."/>
            <person name="LaButti K."/>
            <person name="Lindquist E.A."/>
            <person name="Lipzen A."/>
            <person name="Lundell T."/>
            <person name="Morin E."/>
            <person name="Murat C."/>
            <person name="Riley R."/>
            <person name="Ohm R."/>
            <person name="Sun H."/>
            <person name="Tunlid A."/>
            <person name="Henrissat B."/>
            <person name="Grigoriev I.V."/>
            <person name="Hibbett D.S."/>
            <person name="Martin F."/>
        </authorList>
    </citation>
    <scope>NUCLEOTIDE SEQUENCE [LARGE SCALE GENOMIC DNA]</scope>
    <source>
        <strain evidence="3">MUT 4182</strain>
    </source>
</reference>
<keyword evidence="3" id="KW-1185">Reference proteome</keyword>
<evidence type="ECO:0000313" key="3">
    <source>
        <dbReference type="Proteomes" id="UP000054248"/>
    </source>
</evidence>
<protein>
    <submittedName>
        <fullName evidence="2">Uncharacterized protein</fullName>
    </submittedName>
</protein>
<feature type="region of interest" description="Disordered" evidence="1">
    <location>
        <begin position="42"/>
        <end position="104"/>
    </location>
</feature>
<organism evidence="2 3">
    <name type="scientific">Tulasnella calospora MUT 4182</name>
    <dbReference type="NCBI Taxonomy" id="1051891"/>
    <lineage>
        <taxon>Eukaryota</taxon>
        <taxon>Fungi</taxon>
        <taxon>Dikarya</taxon>
        <taxon>Basidiomycota</taxon>
        <taxon>Agaricomycotina</taxon>
        <taxon>Agaricomycetes</taxon>
        <taxon>Cantharellales</taxon>
        <taxon>Tulasnellaceae</taxon>
        <taxon>Tulasnella</taxon>
    </lineage>
</organism>
<dbReference type="AlphaFoldDB" id="A0A0C3M878"/>
<dbReference type="HOGENOM" id="CLU_2256602_0_0_1"/>
<feature type="compositionally biased region" description="Basic and acidic residues" evidence="1">
    <location>
        <begin position="58"/>
        <end position="71"/>
    </location>
</feature>
<accession>A0A0C3M878</accession>
<proteinExistence type="predicted"/>
<name>A0A0C3M878_9AGAM</name>
<feature type="non-terminal residue" evidence="2">
    <location>
        <position position="104"/>
    </location>
</feature>
<sequence>MPGSETRGTNNWQINSLTRYVRPKPQASFALYETSSYWQFSDKPVSPGTTGKGTLEGRVLRCPDEQRDQRPDVLPGQVIVPRHVPDFRRNSNRSQKTEVRGIMS</sequence>
<evidence type="ECO:0000313" key="2">
    <source>
        <dbReference type="EMBL" id="KIO29862.1"/>
    </source>
</evidence>
<evidence type="ECO:0000256" key="1">
    <source>
        <dbReference type="SAM" id="MobiDB-lite"/>
    </source>
</evidence>
<gene>
    <name evidence="2" type="ORF">M407DRAFT_242406</name>
</gene>
<reference evidence="2 3" key="1">
    <citation type="submission" date="2014-04" db="EMBL/GenBank/DDBJ databases">
        <authorList>
            <consortium name="DOE Joint Genome Institute"/>
            <person name="Kuo A."/>
            <person name="Girlanda M."/>
            <person name="Perotto S."/>
            <person name="Kohler A."/>
            <person name="Nagy L.G."/>
            <person name="Floudas D."/>
            <person name="Copeland A."/>
            <person name="Barry K.W."/>
            <person name="Cichocki N."/>
            <person name="Veneault-Fourrey C."/>
            <person name="LaButti K."/>
            <person name="Lindquist E.A."/>
            <person name="Lipzen A."/>
            <person name="Lundell T."/>
            <person name="Morin E."/>
            <person name="Murat C."/>
            <person name="Sun H."/>
            <person name="Tunlid A."/>
            <person name="Henrissat B."/>
            <person name="Grigoriev I.V."/>
            <person name="Hibbett D.S."/>
            <person name="Martin F."/>
            <person name="Nordberg H.P."/>
            <person name="Cantor M.N."/>
            <person name="Hua S.X."/>
        </authorList>
    </citation>
    <scope>NUCLEOTIDE SEQUENCE [LARGE SCALE GENOMIC DNA]</scope>
    <source>
        <strain evidence="2 3">MUT 4182</strain>
    </source>
</reference>
<dbReference type="Proteomes" id="UP000054248">
    <property type="component" value="Unassembled WGS sequence"/>
</dbReference>
<feature type="compositionally biased region" description="Basic and acidic residues" evidence="1">
    <location>
        <begin position="83"/>
        <end position="104"/>
    </location>
</feature>